<dbReference type="Pfam" id="PF02518">
    <property type="entry name" value="HATPase_c"/>
    <property type="match status" value="1"/>
</dbReference>
<evidence type="ECO:0000259" key="16">
    <source>
        <dbReference type="PROSITE" id="PS50885"/>
    </source>
</evidence>
<reference evidence="17 18" key="1">
    <citation type="submission" date="2024-11" db="EMBL/GenBank/DDBJ databases">
        <authorList>
            <person name="Heng Y.C."/>
            <person name="Lim A.C.H."/>
            <person name="Lee J.K.Y."/>
            <person name="Kittelmann S."/>
        </authorList>
    </citation>
    <scope>NUCLEOTIDE SEQUENCE [LARGE SCALE GENOMIC DNA]</scope>
    <source>
        <strain evidence="17 18">WILCCON 0114</strain>
    </source>
</reference>
<evidence type="ECO:0000256" key="4">
    <source>
        <dbReference type="ARBA" id="ARBA00022475"/>
    </source>
</evidence>
<dbReference type="InterPro" id="IPR050398">
    <property type="entry name" value="HssS/ArlS-like"/>
</dbReference>
<evidence type="ECO:0000256" key="14">
    <source>
        <dbReference type="SAM" id="Phobius"/>
    </source>
</evidence>
<sequence length="487" mass="55243">MKKLFSIPKQKSLKFQLLTRMFLLLILFLIIAEIFQYASLKHYLCKSKEQVLESRMHNISKTMMNLYSKEDIISNADELVENSVDFGIASSVIDSDGNVVSSKSNYKHGAPAPQLTQNDYKTIMHQKGNLEGYALIKNTYGNLDLVIWRKIGDLHSSSGLVQLSTEADPIMSILYKQLSTYIFACIIILILGVIIGGAVLKHTLNPLYNMTSTVKQITPQELNKRLPVNNKQLEIDSLSMAFNGMLERIETSFKKENAIKKKMQQFISDASHELRTPLTSIRGFVEVLLMGAAKDEKKLNTALNSILTESERLTELVNELLILTRLDRKTELEMSKQNMKSIIEDIYPQLKILSKDRKINLILNEDMYFLGNKNQVKQVIFNIVQNAINHTNEKYGIITISLESQIIDNKNLLVLKISDNGTGIAEDDLNKIFDRFFRSESHRSRQHGGYGLGLPIVKSIIDAHKGKIDVKSTLGKGTIFYIYLTTM</sequence>
<dbReference type="PRINTS" id="PR00344">
    <property type="entry name" value="BCTRLSENSOR"/>
</dbReference>
<comment type="caution">
    <text evidence="17">The sequence shown here is derived from an EMBL/GenBank/DDBJ whole genome shotgun (WGS) entry which is preliminary data.</text>
</comment>
<organism evidence="17 18">
    <name type="scientific">Clostridium neuense</name>
    <dbReference type="NCBI Taxonomy" id="1728934"/>
    <lineage>
        <taxon>Bacteria</taxon>
        <taxon>Bacillati</taxon>
        <taxon>Bacillota</taxon>
        <taxon>Clostridia</taxon>
        <taxon>Eubacteriales</taxon>
        <taxon>Clostridiaceae</taxon>
        <taxon>Clostridium</taxon>
    </lineage>
</organism>
<dbReference type="PANTHER" id="PTHR45528">
    <property type="entry name" value="SENSOR HISTIDINE KINASE CPXA"/>
    <property type="match status" value="1"/>
</dbReference>
<evidence type="ECO:0000256" key="8">
    <source>
        <dbReference type="ARBA" id="ARBA00022741"/>
    </source>
</evidence>
<evidence type="ECO:0000256" key="12">
    <source>
        <dbReference type="ARBA" id="ARBA00023012"/>
    </source>
</evidence>
<keyword evidence="6" id="KW-0808">Transferase</keyword>
<evidence type="ECO:0000256" key="10">
    <source>
        <dbReference type="ARBA" id="ARBA00022840"/>
    </source>
</evidence>
<dbReference type="GO" id="GO:0016301">
    <property type="term" value="F:kinase activity"/>
    <property type="evidence" value="ECO:0007669"/>
    <property type="project" value="UniProtKB-KW"/>
</dbReference>
<dbReference type="SMART" id="SM00388">
    <property type="entry name" value="HisKA"/>
    <property type="match status" value="1"/>
</dbReference>
<keyword evidence="5" id="KW-0597">Phosphoprotein</keyword>
<evidence type="ECO:0000259" key="15">
    <source>
        <dbReference type="PROSITE" id="PS50109"/>
    </source>
</evidence>
<dbReference type="InterPro" id="IPR003594">
    <property type="entry name" value="HATPase_dom"/>
</dbReference>
<dbReference type="PANTHER" id="PTHR45528:SF1">
    <property type="entry name" value="SENSOR HISTIDINE KINASE CPXA"/>
    <property type="match status" value="1"/>
</dbReference>
<dbReference type="SMART" id="SM00387">
    <property type="entry name" value="HATPase_c"/>
    <property type="match status" value="1"/>
</dbReference>
<evidence type="ECO:0000256" key="9">
    <source>
        <dbReference type="ARBA" id="ARBA00022777"/>
    </source>
</evidence>
<dbReference type="Pfam" id="PF00512">
    <property type="entry name" value="HisKA"/>
    <property type="match status" value="1"/>
</dbReference>
<dbReference type="InterPro" id="IPR003661">
    <property type="entry name" value="HisK_dim/P_dom"/>
</dbReference>
<feature type="transmembrane region" description="Helical" evidence="14">
    <location>
        <begin position="181"/>
        <end position="200"/>
    </location>
</feature>
<dbReference type="Proteomes" id="UP001623592">
    <property type="component" value="Unassembled WGS sequence"/>
</dbReference>
<gene>
    <name evidence="17" type="ORF">ACJDT4_22075</name>
</gene>
<dbReference type="EMBL" id="JBJIAA010000025">
    <property type="protein sequence ID" value="MFL0253096.1"/>
    <property type="molecule type" value="Genomic_DNA"/>
</dbReference>
<keyword evidence="9 17" id="KW-0418">Kinase</keyword>
<dbReference type="InterPro" id="IPR004358">
    <property type="entry name" value="Sig_transdc_His_kin-like_C"/>
</dbReference>
<protein>
    <recommendedName>
        <fullName evidence="3">histidine kinase</fullName>
        <ecNumber evidence="3">2.7.13.3</ecNumber>
    </recommendedName>
</protein>
<accession>A0ABW8TLI0</accession>
<keyword evidence="7 14" id="KW-0812">Transmembrane</keyword>
<keyword evidence="8" id="KW-0547">Nucleotide-binding</keyword>
<dbReference type="EC" id="2.7.13.3" evidence="3"/>
<comment type="subcellular location">
    <subcellularLocation>
        <location evidence="2">Cell membrane</location>
        <topology evidence="2">Multi-pass membrane protein</topology>
    </subcellularLocation>
</comment>
<evidence type="ECO:0000256" key="5">
    <source>
        <dbReference type="ARBA" id="ARBA00022553"/>
    </source>
</evidence>
<dbReference type="RefSeq" id="WP_406789759.1">
    <property type="nucleotide sequence ID" value="NZ_JBJIAA010000025.1"/>
</dbReference>
<dbReference type="InterPro" id="IPR036890">
    <property type="entry name" value="HATPase_C_sf"/>
</dbReference>
<dbReference type="Gene3D" id="1.10.287.130">
    <property type="match status" value="1"/>
</dbReference>
<evidence type="ECO:0000256" key="7">
    <source>
        <dbReference type="ARBA" id="ARBA00022692"/>
    </source>
</evidence>
<dbReference type="InterPro" id="IPR005467">
    <property type="entry name" value="His_kinase_dom"/>
</dbReference>
<dbReference type="SUPFAM" id="SSF55874">
    <property type="entry name" value="ATPase domain of HSP90 chaperone/DNA topoisomerase II/histidine kinase"/>
    <property type="match status" value="1"/>
</dbReference>
<feature type="domain" description="Histidine kinase" evidence="15">
    <location>
        <begin position="269"/>
        <end position="487"/>
    </location>
</feature>
<keyword evidence="18" id="KW-1185">Reference proteome</keyword>
<dbReference type="InterPro" id="IPR003660">
    <property type="entry name" value="HAMP_dom"/>
</dbReference>
<evidence type="ECO:0000256" key="3">
    <source>
        <dbReference type="ARBA" id="ARBA00012438"/>
    </source>
</evidence>
<evidence type="ECO:0000313" key="17">
    <source>
        <dbReference type="EMBL" id="MFL0253096.1"/>
    </source>
</evidence>
<dbReference type="CDD" id="cd06225">
    <property type="entry name" value="HAMP"/>
    <property type="match status" value="1"/>
</dbReference>
<evidence type="ECO:0000256" key="6">
    <source>
        <dbReference type="ARBA" id="ARBA00022679"/>
    </source>
</evidence>
<evidence type="ECO:0000256" key="13">
    <source>
        <dbReference type="ARBA" id="ARBA00023136"/>
    </source>
</evidence>
<dbReference type="Gene3D" id="6.10.340.10">
    <property type="match status" value="1"/>
</dbReference>
<dbReference type="PROSITE" id="PS50885">
    <property type="entry name" value="HAMP"/>
    <property type="match status" value="1"/>
</dbReference>
<keyword evidence="4" id="KW-1003">Cell membrane</keyword>
<proteinExistence type="predicted"/>
<dbReference type="Pfam" id="PF00672">
    <property type="entry name" value="HAMP"/>
    <property type="match status" value="1"/>
</dbReference>
<dbReference type="SUPFAM" id="SSF47384">
    <property type="entry name" value="Homodimeric domain of signal transducing histidine kinase"/>
    <property type="match status" value="1"/>
</dbReference>
<dbReference type="CDD" id="cd00082">
    <property type="entry name" value="HisKA"/>
    <property type="match status" value="1"/>
</dbReference>
<evidence type="ECO:0000256" key="11">
    <source>
        <dbReference type="ARBA" id="ARBA00022989"/>
    </source>
</evidence>
<dbReference type="SUPFAM" id="SSF158472">
    <property type="entry name" value="HAMP domain-like"/>
    <property type="match status" value="1"/>
</dbReference>
<keyword evidence="11 14" id="KW-1133">Transmembrane helix</keyword>
<dbReference type="InterPro" id="IPR036097">
    <property type="entry name" value="HisK_dim/P_sf"/>
</dbReference>
<dbReference type="Gene3D" id="3.30.565.10">
    <property type="entry name" value="Histidine kinase-like ATPase, C-terminal domain"/>
    <property type="match status" value="1"/>
</dbReference>
<feature type="domain" description="HAMP" evidence="16">
    <location>
        <begin position="201"/>
        <end position="254"/>
    </location>
</feature>
<keyword evidence="13 14" id="KW-0472">Membrane</keyword>
<evidence type="ECO:0000313" key="18">
    <source>
        <dbReference type="Proteomes" id="UP001623592"/>
    </source>
</evidence>
<comment type="catalytic activity">
    <reaction evidence="1">
        <text>ATP + protein L-histidine = ADP + protein N-phospho-L-histidine.</text>
        <dbReference type="EC" id="2.7.13.3"/>
    </reaction>
</comment>
<keyword evidence="12" id="KW-0902">Two-component regulatory system</keyword>
<dbReference type="SMART" id="SM00304">
    <property type="entry name" value="HAMP"/>
    <property type="match status" value="1"/>
</dbReference>
<evidence type="ECO:0000256" key="1">
    <source>
        <dbReference type="ARBA" id="ARBA00000085"/>
    </source>
</evidence>
<name>A0ABW8TLI0_9CLOT</name>
<feature type="transmembrane region" description="Helical" evidence="14">
    <location>
        <begin position="21"/>
        <end position="40"/>
    </location>
</feature>
<evidence type="ECO:0000256" key="2">
    <source>
        <dbReference type="ARBA" id="ARBA00004651"/>
    </source>
</evidence>
<keyword evidence="10" id="KW-0067">ATP-binding</keyword>
<dbReference type="PROSITE" id="PS50109">
    <property type="entry name" value="HIS_KIN"/>
    <property type="match status" value="1"/>
</dbReference>